<dbReference type="GO" id="GO:0006508">
    <property type="term" value="P:proteolysis"/>
    <property type="evidence" value="ECO:0007669"/>
    <property type="project" value="UniProtKB-KW"/>
</dbReference>
<dbReference type="PROSITE" id="PS00138">
    <property type="entry name" value="SUBTILASE_SER"/>
    <property type="match status" value="1"/>
</dbReference>
<keyword evidence="3" id="KW-0720">Serine protease</keyword>
<feature type="domain" description="Peptidase S8/S53" evidence="4">
    <location>
        <begin position="322"/>
        <end position="500"/>
    </location>
</feature>
<sequence>MLKTTNASLILAFLCPAACVDSDAESPAIAARPESERLSRPVVDARLQAALDEGRDGAVIELDLRVDVPRFAPPELPPMTATIDVADGLPRYTLDGQPVDEERLRARTDADRRAIDAGLTRQFEARRRLVAAAIADGGVEDAVVERGDTWFRVRLPRERAQALLRALDGRLEWARLADDGQQHTGLRNNTHDGNLNGNALDEGEDGALERMGIIDFAHAYDMRGQGIGIWHNEGFAPWPYRPELMDADIEYLSTGHWQPVLNGGSCRYDEECCSGQCTGTLLFKTCSGNACSCGVDPQGNCMGAPRGLEHATLVAMCAHAAAPDATIYHTTTTLEDCMLHSAVTAQTSPPVYVGAQAWSFVNNDDTNGSYNGLGHCMAEWDDYIRTSRIAHFSYAGNDEAVRVFMPARAYNVIGVGRYDHYLEDMVEPSTFLNPTTGLEKPEILAPGTNLTLGPDVTTGGTSLSAPLAAGFAADLMSGSAFFRNQPQAVKAYMIAGAHNVKYGPGFSSINAARDGAGRIDYLDTYFYRSGKVWNGGNDDFFDAQEKIVETYTLQAGKRYTVAIAWLADGEWASFQTLDPFGLNLPTLSQRLKLTVSRPGYGSWSEYVPENNFQRVDLVVPAGGTGPWTVTIERMYNAGVDGVDLALTVGEHDN</sequence>
<evidence type="ECO:0000256" key="1">
    <source>
        <dbReference type="ARBA" id="ARBA00022670"/>
    </source>
</evidence>
<dbReference type="InterPro" id="IPR036852">
    <property type="entry name" value="Peptidase_S8/S53_dom_sf"/>
</dbReference>
<dbReference type="STRING" id="54.SAMN02745121_07591"/>
<evidence type="ECO:0000313" key="5">
    <source>
        <dbReference type="EMBL" id="SFF22360.1"/>
    </source>
</evidence>
<evidence type="ECO:0000256" key="2">
    <source>
        <dbReference type="ARBA" id="ARBA00022801"/>
    </source>
</evidence>
<keyword evidence="1" id="KW-0645">Protease</keyword>
<dbReference type="GO" id="GO:0004252">
    <property type="term" value="F:serine-type endopeptidase activity"/>
    <property type="evidence" value="ECO:0007669"/>
    <property type="project" value="InterPro"/>
</dbReference>
<dbReference type="OrthoDB" id="9798386at2"/>
<evidence type="ECO:0000259" key="4">
    <source>
        <dbReference type="Pfam" id="PF00082"/>
    </source>
</evidence>
<evidence type="ECO:0000313" key="6">
    <source>
        <dbReference type="Proteomes" id="UP000199400"/>
    </source>
</evidence>
<protein>
    <submittedName>
        <fullName evidence="5">Subtilase family protein</fullName>
    </submittedName>
</protein>
<dbReference type="Gene3D" id="3.40.50.200">
    <property type="entry name" value="Peptidase S8/S53 domain"/>
    <property type="match status" value="1"/>
</dbReference>
<dbReference type="InterPro" id="IPR023828">
    <property type="entry name" value="Peptidase_S8_Ser-AS"/>
</dbReference>
<reference evidence="6" key="1">
    <citation type="submission" date="2016-10" db="EMBL/GenBank/DDBJ databases">
        <authorList>
            <person name="Varghese N."/>
            <person name="Submissions S."/>
        </authorList>
    </citation>
    <scope>NUCLEOTIDE SEQUENCE [LARGE SCALE GENOMIC DNA]</scope>
    <source>
        <strain evidence="6">ATCC 25963</strain>
    </source>
</reference>
<dbReference type="AlphaFoldDB" id="A0A1I2GYY8"/>
<dbReference type="Pfam" id="PF00082">
    <property type="entry name" value="Peptidase_S8"/>
    <property type="match status" value="1"/>
</dbReference>
<dbReference type="EMBL" id="FOMX01000036">
    <property type="protein sequence ID" value="SFF22360.1"/>
    <property type="molecule type" value="Genomic_DNA"/>
</dbReference>
<dbReference type="SUPFAM" id="SSF52743">
    <property type="entry name" value="Subtilisin-like"/>
    <property type="match status" value="1"/>
</dbReference>
<evidence type="ECO:0000256" key="3">
    <source>
        <dbReference type="ARBA" id="ARBA00022825"/>
    </source>
</evidence>
<name>A0A1I2GYY8_9BACT</name>
<gene>
    <name evidence="5" type="ORF">SAMN02745121_07591</name>
</gene>
<dbReference type="InterPro" id="IPR000209">
    <property type="entry name" value="Peptidase_S8/S53_dom"/>
</dbReference>
<accession>A0A1I2GYY8</accession>
<proteinExistence type="predicted"/>
<dbReference type="Proteomes" id="UP000199400">
    <property type="component" value="Unassembled WGS sequence"/>
</dbReference>
<keyword evidence="2" id="KW-0378">Hydrolase</keyword>
<dbReference type="RefSeq" id="WP_096327158.1">
    <property type="nucleotide sequence ID" value="NZ_FOMX01000036.1"/>
</dbReference>
<organism evidence="5 6">
    <name type="scientific">Nannocystis exedens</name>
    <dbReference type="NCBI Taxonomy" id="54"/>
    <lineage>
        <taxon>Bacteria</taxon>
        <taxon>Pseudomonadati</taxon>
        <taxon>Myxococcota</taxon>
        <taxon>Polyangia</taxon>
        <taxon>Nannocystales</taxon>
        <taxon>Nannocystaceae</taxon>
        <taxon>Nannocystis</taxon>
    </lineage>
</organism>
<keyword evidence="6" id="KW-1185">Reference proteome</keyword>